<accession>A0ABT6ZL56</accession>
<dbReference type="EMBL" id="JASJEX010000003">
    <property type="protein sequence ID" value="MDJ1129782.1"/>
    <property type="molecule type" value="Genomic_DNA"/>
</dbReference>
<protein>
    <submittedName>
        <fullName evidence="1">Uncharacterized protein</fullName>
    </submittedName>
</protein>
<gene>
    <name evidence="1" type="ORF">QJ043_06800</name>
</gene>
<name>A0ABT6ZL56_9ACTN</name>
<proteinExistence type="predicted"/>
<dbReference type="Proteomes" id="UP001431693">
    <property type="component" value="Unassembled WGS sequence"/>
</dbReference>
<organism evidence="1 2">
    <name type="scientific">Kribbibacterium absianum</name>
    <dbReference type="NCBI Taxonomy" id="3044210"/>
    <lineage>
        <taxon>Bacteria</taxon>
        <taxon>Bacillati</taxon>
        <taxon>Actinomycetota</taxon>
        <taxon>Coriobacteriia</taxon>
        <taxon>Coriobacteriales</taxon>
        <taxon>Kribbibacteriaceae</taxon>
        <taxon>Kribbibacterium</taxon>
    </lineage>
</organism>
<comment type="caution">
    <text evidence="1">The sequence shown here is derived from an EMBL/GenBank/DDBJ whole genome shotgun (WGS) entry which is preliminary data.</text>
</comment>
<keyword evidence="2" id="KW-1185">Reference proteome</keyword>
<dbReference type="RefSeq" id="WP_283712902.1">
    <property type="nucleotide sequence ID" value="NZ_JASJEW010000002.1"/>
</dbReference>
<evidence type="ECO:0000313" key="1">
    <source>
        <dbReference type="EMBL" id="MDJ1129782.1"/>
    </source>
</evidence>
<sequence>MSCHDIGAGMNSVAKDVLKLWEQGAFTRETAHRLLRDLQKGVHWCDGNEYEAVECLYDHRCGRCLEESSELSDAFRALGDLAYQQEEAVWDYGLTPQLCPSCLEELRAQLVH</sequence>
<reference evidence="1" key="1">
    <citation type="submission" date="2023-05" db="EMBL/GenBank/DDBJ databases">
        <title>[olsenella] sp. nov., isolated from a pig farm feces dump.</title>
        <authorList>
            <person name="Chang Y.-H."/>
        </authorList>
    </citation>
    <scope>NUCLEOTIDE SEQUENCE</scope>
    <source>
        <strain evidence="1">YH-ols2217</strain>
    </source>
</reference>
<evidence type="ECO:0000313" key="2">
    <source>
        <dbReference type="Proteomes" id="UP001431693"/>
    </source>
</evidence>